<dbReference type="SMART" id="SM01203">
    <property type="entry name" value="DUF3585"/>
    <property type="match status" value="1"/>
</dbReference>
<proteinExistence type="predicted"/>
<feature type="region of interest" description="Disordered" evidence="5">
    <location>
        <begin position="25"/>
        <end position="51"/>
    </location>
</feature>
<organism evidence="8 9">
    <name type="scientific">Exocentrus adspersus</name>
    <dbReference type="NCBI Taxonomy" id="1586481"/>
    <lineage>
        <taxon>Eukaryota</taxon>
        <taxon>Metazoa</taxon>
        <taxon>Ecdysozoa</taxon>
        <taxon>Arthropoda</taxon>
        <taxon>Hexapoda</taxon>
        <taxon>Insecta</taxon>
        <taxon>Pterygota</taxon>
        <taxon>Neoptera</taxon>
        <taxon>Endopterygota</taxon>
        <taxon>Coleoptera</taxon>
        <taxon>Polyphaga</taxon>
        <taxon>Cucujiformia</taxon>
        <taxon>Chrysomeloidea</taxon>
        <taxon>Cerambycidae</taxon>
        <taxon>Lamiinae</taxon>
        <taxon>Acanthocinini</taxon>
        <taxon>Exocentrus</taxon>
    </lineage>
</organism>
<reference evidence="8 9" key="1">
    <citation type="journal article" date="2023" name="Insect Mol. Biol.">
        <title>Genome sequencing provides insights into the evolution of gene families encoding plant cell wall-degrading enzymes in longhorned beetles.</title>
        <authorList>
            <person name="Shin N.R."/>
            <person name="Okamura Y."/>
            <person name="Kirsch R."/>
            <person name="Pauchet Y."/>
        </authorList>
    </citation>
    <scope>NUCLEOTIDE SEQUENCE [LARGE SCALE GENOMIC DNA]</scope>
    <source>
        <strain evidence="8">EAD_L_NR</strain>
    </source>
</reference>
<keyword evidence="1 4" id="KW-0479">Metal-binding</keyword>
<dbReference type="PROSITE" id="PS00478">
    <property type="entry name" value="LIM_DOMAIN_1"/>
    <property type="match status" value="1"/>
</dbReference>
<evidence type="ECO:0008006" key="10">
    <source>
        <dbReference type="Google" id="ProtNLM"/>
    </source>
</evidence>
<feature type="compositionally biased region" description="Low complexity" evidence="5">
    <location>
        <begin position="659"/>
        <end position="675"/>
    </location>
</feature>
<keyword evidence="2 4" id="KW-0862">Zinc</keyword>
<feature type="compositionally biased region" description="Basic and acidic residues" evidence="5">
    <location>
        <begin position="773"/>
        <end position="790"/>
    </location>
</feature>
<dbReference type="PROSITE" id="PS51848">
    <property type="entry name" value="BMERB"/>
    <property type="match status" value="1"/>
</dbReference>
<feature type="compositionally biased region" description="Basic and acidic residues" evidence="5">
    <location>
        <begin position="310"/>
        <end position="319"/>
    </location>
</feature>
<dbReference type="InterPro" id="IPR050540">
    <property type="entry name" value="F-actin_Monoox_Mical"/>
</dbReference>
<dbReference type="PANTHER" id="PTHR23167">
    <property type="entry name" value="CALPONIN HOMOLOGY DOMAIN-CONTAINING PROTEIN DDB_G0272472-RELATED"/>
    <property type="match status" value="1"/>
</dbReference>
<evidence type="ECO:0000256" key="3">
    <source>
        <dbReference type="ARBA" id="ARBA00023038"/>
    </source>
</evidence>
<feature type="region of interest" description="Disordered" evidence="5">
    <location>
        <begin position="1009"/>
        <end position="1062"/>
    </location>
</feature>
<dbReference type="Proteomes" id="UP001159042">
    <property type="component" value="Unassembled WGS sequence"/>
</dbReference>
<feature type="compositionally biased region" description="Polar residues" evidence="5">
    <location>
        <begin position="328"/>
        <end position="342"/>
    </location>
</feature>
<comment type="caution">
    <text evidence="8">The sequence shown here is derived from an EMBL/GenBank/DDBJ whole genome shotgun (WGS) entry which is preliminary data.</text>
</comment>
<feature type="compositionally biased region" description="Low complexity" evidence="5">
    <location>
        <begin position="521"/>
        <end position="530"/>
    </location>
</feature>
<evidence type="ECO:0000313" key="9">
    <source>
        <dbReference type="Proteomes" id="UP001159042"/>
    </source>
</evidence>
<dbReference type="InterPro" id="IPR022735">
    <property type="entry name" value="bMERB_dom"/>
</dbReference>
<feature type="domain" description="LIM zinc-binding" evidence="6">
    <location>
        <begin position="64"/>
        <end position="125"/>
    </location>
</feature>
<evidence type="ECO:0000256" key="4">
    <source>
        <dbReference type="PROSITE-ProRule" id="PRU00125"/>
    </source>
</evidence>
<evidence type="ECO:0000256" key="2">
    <source>
        <dbReference type="ARBA" id="ARBA00022833"/>
    </source>
</evidence>
<feature type="compositionally biased region" description="Low complexity" evidence="5">
    <location>
        <begin position="798"/>
        <end position="818"/>
    </location>
</feature>
<keyword evidence="3 4" id="KW-0440">LIM domain</keyword>
<dbReference type="Gene3D" id="2.10.110.10">
    <property type="entry name" value="Cysteine Rich Protein"/>
    <property type="match status" value="1"/>
</dbReference>
<feature type="region of interest" description="Disordered" evidence="5">
    <location>
        <begin position="309"/>
        <end position="342"/>
    </location>
</feature>
<dbReference type="Pfam" id="PF00412">
    <property type="entry name" value="LIM"/>
    <property type="match status" value="1"/>
</dbReference>
<feature type="region of interest" description="Disordered" evidence="5">
    <location>
        <begin position="122"/>
        <end position="143"/>
    </location>
</feature>
<keyword evidence="9" id="KW-1185">Reference proteome</keyword>
<accession>A0AAV8VTV2</accession>
<dbReference type="SUPFAM" id="SSF57716">
    <property type="entry name" value="Glucocorticoid receptor-like (DNA-binding domain)"/>
    <property type="match status" value="1"/>
</dbReference>
<dbReference type="InterPro" id="IPR001781">
    <property type="entry name" value="Znf_LIM"/>
</dbReference>
<protein>
    <recommendedName>
        <fullName evidence="10">MICAL-like protein 1</fullName>
    </recommendedName>
</protein>
<gene>
    <name evidence="8" type="ORF">NQ315_010698</name>
</gene>
<name>A0AAV8VTV2_9CUCU</name>
<feature type="compositionally biased region" description="Low complexity" evidence="5">
    <location>
        <begin position="488"/>
        <end position="504"/>
    </location>
</feature>
<feature type="compositionally biased region" description="Basic residues" evidence="5">
    <location>
        <begin position="1020"/>
        <end position="1036"/>
    </location>
</feature>
<dbReference type="PANTHER" id="PTHR23167:SF84">
    <property type="entry name" value="ALPHA ACTININ 3-RELATED"/>
    <property type="match status" value="1"/>
</dbReference>
<evidence type="ECO:0000256" key="1">
    <source>
        <dbReference type="ARBA" id="ARBA00022723"/>
    </source>
</evidence>
<evidence type="ECO:0000259" key="6">
    <source>
        <dbReference type="PROSITE" id="PS50023"/>
    </source>
</evidence>
<feature type="compositionally biased region" description="Polar residues" evidence="5">
    <location>
        <begin position="555"/>
        <end position="569"/>
    </location>
</feature>
<dbReference type="AlphaFoldDB" id="A0AAV8VTV2"/>
<evidence type="ECO:0000259" key="7">
    <source>
        <dbReference type="PROSITE" id="PS51848"/>
    </source>
</evidence>
<dbReference type="EMBL" id="JANEYG010000030">
    <property type="protein sequence ID" value="KAJ8917792.1"/>
    <property type="molecule type" value="Genomic_DNA"/>
</dbReference>
<dbReference type="GO" id="GO:0046872">
    <property type="term" value="F:metal ion binding"/>
    <property type="evidence" value="ECO:0007669"/>
    <property type="project" value="UniProtKB-KW"/>
</dbReference>
<feature type="compositionally biased region" description="Polar residues" evidence="5">
    <location>
        <begin position="694"/>
        <end position="714"/>
    </location>
</feature>
<evidence type="ECO:0000256" key="5">
    <source>
        <dbReference type="SAM" id="MobiDB-lite"/>
    </source>
</evidence>
<feature type="compositionally biased region" description="Basic and acidic residues" evidence="5">
    <location>
        <begin position="1009"/>
        <end position="1019"/>
    </location>
</feature>
<feature type="domain" description="BMERB" evidence="7">
    <location>
        <begin position="832"/>
        <end position="994"/>
    </location>
</feature>
<feature type="compositionally biased region" description="Low complexity" evidence="5">
    <location>
        <begin position="743"/>
        <end position="752"/>
    </location>
</feature>
<feature type="compositionally biased region" description="Basic and acidic residues" evidence="5">
    <location>
        <begin position="406"/>
        <end position="458"/>
    </location>
</feature>
<feature type="region of interest" description="Disordered" evidence="5">
    <location>
        <begin position="377"/>
        <end position="837"/>
    </location>
</feature>
<feature type="region of interest" description="Disordered" evidence="5">
    <location>
        <begin position="199"/>
        <end position="237"/>
    </location>
</feature>
<evidence type="ECO:0000313" key="8">
    <source>
        <dbReference type="EMBL" id="KAJ8917792.1"/>
    </source>
</evidence>
<sequence>MSNLQRALIWRVESERLKSVSGSSSARIAVKRPQTTPDHGIVSPASTSPPSKVAFTGAGRVRREPCAKCGLPVFIAERLNVGKHLYHRTCFRCARCNSQLTLANYYETENGDFCCEICPDEEKAPTKTSPSPEKSVLFRSMSDEEKTASLKTFTNEPDDYSAMFETALESIGDDNLKSTLTRDESSDFFKARSQFIKSQVEESSSSGTEDEPPDLPKSVPPKLEKSELGTSEDTTKDTVVISSVHSDSVIPDHRLGTVVNLENSDSVSNQYKNASEELEKTYNVVTKDKPAEEGDKSLVRARMRLFESNNEFRKSDVNRNSHKVPLRSPTSPTHDNESITKNSIPIVKLDDLENFEQLSKKELDEDTTVDNKYISECSITPSYKDNDKHGYDSSSNKFVEELNDIPSDKERNEEKDVATPTKEEEADVLKENKVSSSLEKEIKSEVLEEKISPEKEAQSDSLEQLETENESKNQVSDKSPARHSVQMETSFLSLNTTETSTSESIYVSPTDSSKEELKTNSASKSPSPDDAPTKKDTDYPDDLNPFGDEDEDESQAVNEKQANKKVSPSSRDKEIANNRVSGNPFESDDDDAPKTPVPATRKKKVIAAPKISLNPFWSEDEGNDENKPVPRPRTSMSRTTLDVPDPRCKESGALSLTHSNFGSNSSISSGSAYGSVRKKKPAPKPPILVKDNLGSATSSLASSPCHSVQHSPRSTPKYRKTRKAPPPPSTSSTPLPPRKDTESSTLSTTLLSPIKFENTEPDEYDNEHNNALTKEHDFEQEKTAKDEMNRNRQSQTVSLPSPTSSENSSSLSAPNKSTYGKWKRRKGQAPTRPIPQRRSIKCLPMTEIRRELEVIEIQQQGLEKQGVRLEQIIREKCEGNPTTNADDDGLPIDVEDLILQLFELVNEKNELFRKQAELMYLRRQQRLEEEHAEVEYQIRCLMLQPEANKTDSDKAREEELINRLVEIVERRNEIIECLEMDRVREAEEDDSISNHINLYTLKRDGEKLEPEKFKKEKDKDKKKHKKEKKLKHKDKGHKIDADKDIDESEPCSTLEKKEKEKI</sequence>
<dbReference type="SMART" id="SM00132">
    <property type="entry name" value="LIM"/>
    <property type="match status" value="1"/>
</dbReference>
<dbReference type="CDD" id="cd09400">
    <property type="entry name" value="LIM_like_1"/>
    <property type="match status" value="1"/>
</dbReference>
<dbReference type="PROSITE" id="PS50023">
    <property type="entry name" value="LIM_DOMAIN_2"/>
    <property type="match status" value="1"/>
</dbReference>
<dbReference type="Pfam" id="PF12130">
    <property type="entry name" value="bMERB_dom"/>
    <property type="match status" value="1"/>
</dbReference>